<dbReference type="KEGG" id="mbr:MONBRDRAFT_11382"/>
<evidence type="ECO:0000313" key="5">
    <source>
        <dbReference type="EMBL" id="EDQ85984.1"/>
    </source>
</evidence>
<evidence type="ECO:0000313" key="6">
    <source>
        <dbReference type="Proteomes" id="UP000001357"/>
    </source>
</evidence>
<dbReference type="InterPro" id="IPR037277">
    <property type="entry name" value="Granulin_sf"/>
</dbReference>
<keyword evidence="2" id="KW-0472">Membrane</keyword>
<feature type="chain" id="PRO_5002744817" description="Granulins domain-containing protein" evidence="3">
    <location>
        <begin position="24"/>
        <end position="505"/>
    </location>
</feature>
<proteinExistence type="predicted"/>
<protein>
    <recommendedName>
        <fullName evidence="4">Granulins domain-containing protein</fullName>
    </recommendedName>
</protein>
<keyword evidence="2" id="KW-1133">Transmembrane helix</keyword>
<dbReference type="eggNOG" id="KOG4296">
    <property type="taxonomic scope" value="Eukaryota"/>
</dbReference>
<dbReference type="OMA" id="NADEYFC"/>
<reference evidence="5 6" key="1">
    <citation type="journal article" date="2008" name="Nature">
        <title>The genome of the choanoflagellate Monosiga brevicollis and the origin of metazoans.</title>
        <authorList>
            <consortium name="JGI Sequencing"/>
            <person name="King N."/>
            <person name="Westbrook M.J."/>
            <person name="Young S.L."/>
            <person name="Kuo A."/>
            <person name="Abedin M."/>
            <person name="Chapman J."/>
            <person name="Fairclough S."/>
            <person name="Hellsten U."/>
            <person name="Isogai Y."/>
            <person name="Letunic I."/>
            <person name="Marr M."/>
            <person name="Pincus D."/>
            <person name="Putnam N."/>
            <person name="Rokas A."/>
            <person name="Wright K.J."/>
            <person name="Zuzow R."/>
            <person name="Dirks W."/>
            <person name="Good M."/>
            <person name="Goodstein D."/>
            <person name="Lemons D."/>
            <person name="Li W."/>
            <person name="Lyons J.B."/>
            <person name="Morris A."/>
            <person name="Nichols S."/>
            <person name="Richter D.J."/>
            <person name="Salamov A."/>
            <person name="Bork P."/>
            <person name="Lim W.A."/>
            <person name="Manning G."/>
            <person name="Miller W.T."/>
            <person name="McGinnis W."/>
            <person name="Shapiro H."/>
            <person name="Tjian R."/>
            <person name="Grigoriev I.V."/>
            <person name="Rokhsar D."/>
        </authorList>
    </citation>
    <scope>NUCLEOTIDE SEQUENCE [LARGE SCALE GENOMIC DNA]</scope>
    <source>
        <strain evidence="6">MX1 / ATCC 50154</strain>
    </source>
</reference>
<keyword evidence="3" id="KW-0732">Signal</keyword>
<dbReference type="Gene3D" id="2.10.25.160">
    <property type="entry name" value="Granulin"/>
    <property type="match status" value="1"/>
</dbReference>
<dbReference type="SMART" id="SM00277">
    <property type="entry name" value="GRAN"/>
    <property type="match status" value="1"/>
</dbReference>
<sequence length="505" mass="54922">MASGRRWALPALLLLLVSLKAIAGTSVQTCADGVSQCPAGGSCCALADGHYGCCATSSGVCCAGSATCCPSGYTCHATDGSCLANNVTAHPYQPWTPQWNLCEGPLPVYRLPKVVDDLNFLYYSSRGHIETPQTETDPEMAVIVVHGASRNADEYFCTMLKAAQLQTSIDPHRVHVIAPWFTEPQDGVASDVVVWNGSDPNGPWRAGLQSLPSPQNHTISSYAILDRLVDTFANRTLFPSLRQIAILGHSSGGQTVQRYAFSHAFAQSTVPVRFVVANPSSYVYLDGRRWNANGTKLATPSSDQQQACPSYNAWEWGLGSDLPPYLERASGIDSLISRYPQLDVAYLAGQNDTCNEDREPGCTSHGLEKTCADMFEGWMRLNRAQQYFAYLRAYFGKEVHSFHAIPNAAHDHTLIFESPIALSLVFALPDVPSTTSGPSDKHPSNRNGMYIGVGLVGLVAIFAGVAVWRWSHSRRLGRRVSIDDARGPYTPLNAPLNEDDDMFGR</sequence>
<dbReference type="InterPro" id="IPR029058">
    <property type="entry name" value="AB_hydrolase_fold"/>
</dbReference>
<dbReference type="RefSeq" id="XP_001749178.1">
    <property type="nucleotide sequence ID" value="XM_001749126.1"/>
</dbReference>
<dbReference type="PANTHER" id="PTHR35560:SF3">
    <property type="entry name" value="PEPTIDASE S9 PROLYL OLIGOPEPTIDASE CATALYTIC DOMAIN-CONTAINING PROTEIN"/>
    <property type="match status" value="1"/>
</dbReference>
<dbReference type="Proteomes" id="UP000001357">
    <property type="component" value="Unassembled WGS sequence"/>
</dbReference>
<evidence type="ECO:0000259" key="4">
    <source>
        <dbReference type="SMART" id="SM00277"/>
    </source>
</evidence>
<dbReference type="GeneID" id="5894473"/>
<dbReference type="SUPFAM" id="SSF53474">
    <property type="entry name" value="alpha/beta-Hydrolases"/>
    <property type="match status" value="1"/>
</dbReference>
<feature type="transmembrane region" description="Helical" evidence="2">
    <location>
        <begin position="449"/>
        <end position="470"/>
    </location>
</feature>
<dbReference type="Gene3D" id="3.40.50.1820">
    <property type="entry name" value="alpha/beta hydrolase"/>
    <property type="match status" value="1"/>
</dbReference>
<dbReference type="Pfam" id="PF00396">
    <property type="entry name" value="Granulin"/>
    <property type="match status" value="1"/>
</dbReference>
<dbReference type="InParanoid" id="A9V933"/>
<evidence type="ECO:0000256" key="2">
    <source>
        <dbReference type="SAM" id="Phobius"/>
    </source>
</evidence>
<feature type="domain" description="Granulins" evidence="4">
    <location>
        <begin position="30"/>
        <end position="82"/>
    </location>
</feature>
<dbReference type="PANTHER" id="PTHR35560">
    <property type="entry name" value="BLL0132 PROTEIN"/>
    <property type="match status" value="1"/>
</dbReference>
<dbReference type="EMBL" id="CH991569">
    <property type="protein sequence ID" value="EDQ85984.1"/>
    <property type="molecule type" value="Genomic_DNA"/>
</dbReference>
<keyword evidence="2" id="KW-0812">Transmembrane</keyword>
<dbReference type="InterPro" id="IPR000118">
    <property type="entry name" value="Granulin"/>
</dbReference>
<keyword evidence="1" id="KW-1015">Disulfide bond</keyword>
<dbReference type="AlphaFoldDB" id="A9V933"/>
<evidence type="ECO:0000256" key="1">
    <source>
        <dbReference type="ARBA" id="ARBA00023157"/>
    </source>
</evidence>
<dbReference type="GO" id="GO:0005576">
    <property type="term" value="C:extracellular region"/>
    <property type="evidence" value="ECO:0000318"/>
    <property type="project" value="GO_Central"/>
</dbReference>
<accession>A9V933</accession>
<organism evidence="5 6">
    <name type="scientific">Monosiga brevicollis</name>
    <name type="common">Choanoflagellate</name>
    <dbReference type="NCBI Taxonomy" id="81824"/>
    <lineage>
        <taxon>Eukaryota</taxon>
        <taxon>Choanoflagellata</taxon>
        <taxon>Craspedida</taxon>
        <taxon>Salpingoecidae</taxon>
        <taxon>Monosiga</taxon>
    </lineage>
</organism>
<name>A9V933_MONBE</name>
<gene>
    <name evidence="5" type="ORF">MONBRDRAFT_11382</name>
</gene>
<feature type="signal peptide" evidence="3">
    <location>
        <begin position="1"/>
        <end position="23"/>
    </location>
</feature>
<evidence type="ECO:0000256" key="3">
    <source>
        <dbReference type="SAM" id="SignalP"/>
    </source>
</evidence>
<keyword evidence="6" id="KW-1185">Reference proteome</keyword>